<evidence type="ECO:0000313" key="3">
    <source>
        <dbReference type="EMBL" id="PFQ46957.1"/>
    </source>
</evidence>
<keyword evidence="1" id="KW-0812">Transmembrane</keyword>
<name>A0A2C1MFF2_BACCE</name>
<dbReference type="Pfam" id="PF13240">
    <property type="entry name" value="Zn_Ribbon_1"/>
    <property type="match status" value="1"/>
</dbReference>
<evidence type="ECO:0000313" key="4">
    <source>
        <dbReference type="Proteomes" id="UP000224386"/>
    </source>
</evidence>
<dbReference type="EMBL" id="NVAP01000023">
    <property type="protein sequence ID" value="PFQ46957.1"/>
    <property type="molecule type" value="Genomic_DNA"/>
</dbReference>
<dbReference type="InterPro" id="IPR026870">
    <property type="entry name" value="Zinc_ribbon_dom"/>
</dbReference>
<reference evidence="3 4" key="1">
    <citation type="submission" date="2017-09" db="EMBL/GenBank/DDBJ databases">
        <title>Large-scale bioinformatics analysis of Bacillus genomes uncovers conserved roles of natural products in bacterial physiology.</title>
        <authorList>
            <consortium name="Agbiome Team Llc"/>
            <person name="Bleich R.M."/>
            <person name="Grubbs K.J."/>
            <person name="Santa Maria K.C."/>
            <person name="Allen S.E."/>
            <person name="Farag S."/>
            <person name="Shank E.A."/>
            <person name="Bowers A."/>
        </authorList>
    </citation>
    <scope>NUCLEOTIDE SEQUENCE [LARGE SCALE GENOMIC DNA]</scope>
    <source>
        <strain evidence="3 4">AFS070861</strain>
    </source>
</reference>
<evidence type="ECO:0000259" key="2">
    <source>
        <dbReference type="Pfam" id="PF13240"/>
    </source>
</evidence>
<dbReference type="Proteomes" id="UP000224386">
    <property type="component" value="Unassembled WGS sequence"/>
</dbReference>
<organism evidence="3 4">
    <name type="scientific">Bacillus cereus</name>
    <dbReference type="NCBI Taxonomy" id="1396"/>
    <lineage>
        <taxon>Bacteria</taxon>
        <taxon>Bacillati</taxon>
        <taxon>Bacillota</taxon>
        <taxon>Bacilli</taxon>
        <taxon>Bacillales</taxon>
        <taxon>Bacillaceae</taxon>
        <taxon>Bacillus</taxon>
        <taxon>Bacillus cereus group</taxon>
    </lineage>
</organism>
<feature type="transmembrane region" description="Helical" evidence="1">
    <location>
        <begin position="64"/>
        <end position="82"/>
    </location>
</feature>
<dbReference type="AlphaFoldDB" id="A0A2C1MFF2"/>
<proteinExistence type="predicted"/>
<sequence length="184" mass="21126">MNCTKCNKKLLKTDKYCTNCGTERINLDESEELFDNGEFHNDNMPKNRNDKNIKLIRIAKKSPWYVWIIGIVFIVILVNVLIQNNNPQETVKGFFKALESRDLNKAGEYIHPSLPWDVEAGKRIGIPKNASINILNIEEKKVGDRAKLKVTIDISPKPLYGPNPDNITIDLKKVDGKWLIYDMQ</sequence>
<keyword evidence="1" id="KW-1133">Transmembrane helix</keyword>
<feature type="domain" description="Zinc-ribbon" evidence="2">
    <location>
        <begin position="3"/>
        <end position="23"/>
    </location>
</feature>
<accession>A0A2C1MFF2</accession>
<protein>
    <submittedName>
        <fullName evidence="3">Zinc ribbon domain-containing protein</fullName>
    </submittedName>
</protein>
<keyword evidence="1" id="KW-0472">Membrane</keyword>
<comment type="caution">
    <text evidence="3">The sequence shown here is derived from an EMBL/GenBank/DDBJ whole genome shotgun (WGS) entry which is preliminary data.</text>
</comment>
<evidence type="ECO:0000256" key="1">
    <source>
        <dbReference type="SAM" id="Phobius"/>
    </source>
</evidence>
<dbReference type="RefSeq" id="WP_098612482.1">
    <property type="nucleotide sequence ID" value="NZ_NVAP01000023.1"/>
</dbReference>
<gene>
    <name evidence="3" type="ORF">COK05_10170</name>
</gene>